<sequence length="185" mass="20408">MLRIISGHWRHHRLHLPPPSVTRPTTDRVREALFNILAHGYALDFKGLKVLDAFAGSGALGLEALSRGAESVYFMENHPQVSKVLKANIDALNAAEGCRILKGSQVPIAPCAVDLVFLDPPYHQQLALPTCAALQKNGWLKPATLICLETSPHDVPAVIAGLVCDQQRKYGQSVITFWRHELTKY</sequence>
<dbReference type="InterPro" id="IPR004398">
    <property type="entry name" value="RNA_MeTrfase_RsmD"/>
</dbReference>
<dbReference type="NCBIfam" id="TIGR00095">
    <property type="entry name" value="16S rRNA (guanine(966)-N(2))-methyltransferase RsmD"/>
    <property type="match status" value="1"/>
</dbReference>
<accession>A0A4Q7DHA1</accession>
<dbReference type="CDD" id="cd02440">
    <property type="entry name" value="AdoMet_MTases"/>
    <property type="match status" value="1"/>
</dbReference>
<comment type="caution">
    <text evidence="3">The sequence shown here is derived from an EMBL/GenBank/DDBJ whole genome shotgun (WGS) entry which is preliminary data.</text>
</comment>
<proteinExistence type="predicted"/>
<dbReference type="EMBL" id="SCFB01000007">
    <property type="protein sequence ID" value="RZI45700.1"/>
    <property type="molecule type" value="Genomic_DNA"/>
</dbReference>
<evidence type="ECO:0000256" key="1">
    <source>
        <dbReference type="ARBA" id="ARBA00022603"/>
    </source>
</evidence>
<dbReference type="OrthoDB" id="9803017at2"/>
<protein>
    <submittedName>
        <fullName evidence="3">16S rRNA (Guanine(966)-N(2))-methyltransferase RsmD</fullName>
        <ecNumber evidence="3">2.1.1.171</ecNumber>
    </submittedName>
</protein>
<evidence type="ECO:0000313" key="4">
    <source>
        <dbReference type="Proteomes" id="UP000293550"/>
    </source>
</evidence>
<organism evidence="3 4">
    <name type="scientific">Candidatus Finniella inopinata</name>
    <dbReference type="NCBI Taxonomy" id="1696036"/>
    <lineage>
        <taxon>Bacteria</taxon>
        <taxon>Pseudomonadati</taxon>
        <taxon>Pseudomonadota</taxon>
        <taxon>Alphaproteobacteria</taxon>
        <taxon>Holosporales</taxon>
        <taxon>Candidatus Paracaedibacteraceae</taxon>
        <taxon>Candidatus Finniella</taxon>
    </lineage>
</organism>
<dbReference type="EC" id="2.1.1.171" evidence="3"/>
<dbReference type="AlphaFoldDB" id="A0A4Q7DHA1"/>
<evidence type="ECO:0000256" key="2">
    <source>
        <dbReference type="ARBA" id="ARBA00022679"/>
    </source>
</evidence>
<dbReference type="PANTHER" id="PTHR43542:SF1">
    <property type="entry name" value="METHYLTRANSFERASE"/>
    <property type="match status" value="1"/>
</dbReference>
<dbReference type="GO" id="GO:0003676">
    <property type="term" value="F:nucleic acid binding"/>
    <property type="evidence" value="ECO:0007669"/>
    <property type="project" value="InterPro"/>
</dbReference>
<dbReference type="Pfam" id="PF03602">
    <property type="entry name" value="Cons_hypoth95"/>
    <property type="match status" value="1"/>
</dbReference>
<evidence type="ECO:0000313" key="3">
    <source>
        <dbReference type="EMBL" id="RZI45700.1"/>
    </source>
</evidence>
<dbReference type="PANTHER" id="PTHR43542">
    <property type="entry name" value="METHYLTRANSFERASE"/>
    <property type="match status" value="1"/>
</dbReference>
<reference evidence="3 4" key="1">
    <citation type="submission" date="2018-10" db="EMBL/GenBank/DDBJ databases">
        <title>An updated phylogeny of the Alphaproteobacteria reveals that the parasitic Rickettsiales and Holosporales have independent origins.</title>
        <authorList>
            <person name="Munoz-Gomez S.A."/>
            <person name="Hess S."/>
            <person name="Burger G."/>
            <person name="Lang B.F."/>
            <person name="Susko E."/>
            <person name="Slamovits C.H."/>
            <person name="Roger A.J."/>
        </authorList>
    </citation>
    <scope>NUCLEOTIDE SEQUENCE [LARGE SCALE GENOMIC DNA]</scope>
    <source>
        <strain evidence="3">HOLO01</strain>
    </source>
</reference>
<dbReference type="PROSITE" id="PS00092">
    <property type="entry name" value="N6_MTASE"/>
    <property type="match status" value="1"/>
</dbReference>
<keyword evidence="2 3" id="KW-0808">Transferase</keyword>
<dbReference type="Proteomes" id="UP000293550">
    <property type="component" value="Unassembled WGS sequence"/>
</dbReference>
<dbReference type="PIRSF" id="PIRSF004553">
    <property type="entry name" value="CHP00095"/>
    <property type="match status" value="1"/>
</dbReference>
<dbReference type="InterPro" id="IPR002052">
    <property type="entry name" value="DNA_methylase_N6_adenine_CS"/>
</dbReference>
<gene>
    <name evidence="3" type="primary">rsmD</name>
    <name evidence="3" type="ORF">EQU50_06250</name>
</gene>
<dbReference type="SUPFAM" id="SSF53335">
    <property type="entry name" value="S-adenosyl-L-methionine-dependent methyltransferases"/>
    <property type="match status" value="1"/>
</dbReference>
<keyword evidence="1 3" id="KW-0489">Methyltransferase</keyword>
<dbReference type="GO" id="GO:0052913">
    <property type="term" value="F:16S rRNA (guanine(966)-N(2))-methyltransferase activity"/>
    <property type="evidence" value="ECO:0007669"/>
    <property type="project" value="UniProtKB-EC"/>
</dbReference>
<dbReference type="InterPro" id="IPR029063">
    <property type="entry name" value="SAM-dependent_MTases_sf"/>
</dbReference>
<dbReference type="Gene3D" id="3.40.50.150">
    <property type="entry name" value="Vaccinia Virus protein VP39"/>
    <property type="match status" value="1"/>
</dbReference>
<keyword evidence="4" id="KW-1185">Reference proteome</keyword>
<dbReference type="RefSeq" id="WP_130154279.1">
    <property type="nucleotide sequence ID" value="NZ_SCFB01000007.1"/>
</dbReference>
<name>A0A4Q7DHA1_9PROT</name>